<proteinExistence type="inferred from homology"/>
<evidence type="ECO:0000313" key="9">
    <source>
        <dbReference type="Proteomes" id="UP000799757"/>
    </source>
</evidence>
<feature type="compositionally biased region" description="Basic residues" evidence="6">
    <location>
        <begin position="79"/>
        <end position="93"/>
    </location>
</feature>
<keyword evidence="5" id="KW-0472">Membrane</keyword>
<feature type="compositionally biased region" description="Low complexity" evidence="6">
    <location>
        <begin position="346"/>
        <end position="361"/>
    </location>
</feature>
<dbReference type="InterPro" id="IPR011993">
    <property type="entry name" value="PH-like_dom_sf"/>
</dbReference>
<comment type="subcellular location">
    <subcellularLocation>
        <location evidence="1">Membrane</location>
        <topology evidence="1">Single-pass membrane protein</topology>
    </subcellularLocation>
</comment>
<dbReference type="GO" id="GO:0032934">
    <property type="term" value="F:sterol binding"/>
    <property type="evidence" value="ECO:0007669"/>
    <property type="project" value="TreeGrafter"/>
</dbReference>
<evidence type="ECO:0000256" key="4">
    <source>
        <dbReference type="ARBA" id="ARBA00022989"/>
    </source>
</evidence>
<keyword evidence="3" id="KW-0812">Transmembrane</keyword>
<feature type="compositionally biased region" description="Basic and acidic residues" evidence="6">
    <location>
        <begin position="814"/>
        <end position="824"/>
    </location>
</feature>
<dbReference type="InterPro" id="IPR004182">
    <property type="entry name" value="GRAM"/>
</dbReference>
<feature type="region of interest" description="Disordered" evidence="6">
    <location>
        <begin position="189"/>
        <end position="256"/>
    </location>
</feature>
<feature type="compositionally biased region" description="Basic and acidic residues" evidence="6">
    <location>
        <begin position="60"/>
        <end position="70"/>
    </location>
</feature>
<dbReference type="InterPro" id="IPR051482">
    <property type="entry name" value="Cholesterol_transport"/>
</dbReference>
<dbReference type="GO" id="GO:0032541">
    <property type="term" value="C:cortical endoplasmic reticulum"/>
    <property type="evidence" value="ECO:0007669"/>
    <property type="project" value="TreeGrafter"/>
</dbReference>
<evidence type="ECO:0000259" key="7">
    <source>
        <dbReference type="PROSITE" id="PS51778"/>
    </source>
</evidence>
<sequence>MAAVERAQSTSTSLGRASRDNSLVPDDRQTSKGGISSSATSVASSDPDGQPDMRSSGDGAMDRFKSRGSDDGQSETSSHRRKISKLFKGRRKRSQPEGVPPLPDDARSRSQGPEDVADPPPLFQQSEESLGLHKSVASSLLTDDSDADNYPVRPGISPHQSHTGYLTLSSPLIASETLESTAASDATLVDSATSAPAGTPLHHSQTIDVAASNRRGASPVGKLREAFAPTRRSTSPKSALDTESSRLGSGSGLGSLFGARRRGSKVLDDSVPLHASPPQIHEGSETQSTPTLPSHAPKRIITHIPSTPPNLADAPTTLVTPPTPTDAKPVSPTGSTASSKSGAKHGNSQSNPNVVVSPSGNMISHRRARSATNPPSKLSNSISAPLTPTLEESKTPGGTAGPPQSPSGFFSSVFSAAQNAANTLSTTIANTTAGNKNKPGSQSIAEESKAGDVGGEEVIGLENADAQTDTSGTEKRRLAVETLGSGNLSLAQLGISDSNNPSPMSSATNLPMRTDEASALAEDLAAAQAVSAAYAAEKPTAVIEQRDRSLTTTSGGGMSPSRQPDVSDSPAAASIGRQGSIRSRISGGRRRRHRGSSATTGHTIAAAIGASTSTLAPQAALNGQRLNGTGFAVAPSKRNRDFHNQFKSVPEDDYLIEDYSAALQKEILLHGRLYVSEGHLCFSSNILGWVTNLVISFDEVVSVEKKSTAVVFPNAIVIQTLHARNVFASFLSRDPTYDLIIGIWKISHPNLKSTLNGVALDGPGTGDKTEKAESVGSEDGSVQDSDDEVYDEDAEEDEGMGSFTEAGEGSVAGSEHDSVKAETRKASATVAQAVSGGVMKLGDVAEAVVNNAASTQDFPGPSAHAPTDCGDLDQHYERPLIDTTIPAPLGKIYNLMFGPGSGVFMRKWLTEDQRCTDLQMEDDKKGLGEDRKTFNYSYIKPLPGSIGPRQTKCIISMTLEQFDLDKGISVLASTQTPDVPSGGVFLTKTRYCLMWGPNNSTRLIMTFTVEWSGKSWLKGPIEKGASDGQLTYSTAIASALRGAVSAKASLKPPGKGGKLRKRSKGNGGGDSTPEPTSLDIVSPAAKTAQKNTGFLEPVRGLLGDVVTDILELLFTTQSIMGLLTVLLVYAWFFRSAAPGLSPGHFGGQTPQRAAAYEEIWRTEESELWKWLEERVALDRVHDAVGGHGYNWRQTQDMKQQLGKDGVATGMKERQIDEAIRVTEERLEALKGAVRRERDGGNEGLRSAKET</sequence>
<dbReference type="GO" id="GO:0120015">
    <property type="term" value="F:sterol transfer activity"/>
    <property type="evidence" value="ECO:0007669"/>
    <property type="project" value="TreeGrafter"/>
</dbReference>
<dbReference type="SMART" id="SM00568">
    <property type="entry name" value="GRAM"/>
    <property type="match status" value="1"/>
</dbReference>
<feature type="compositionally biased region" description="Polar residues" evidence="6">
    <location>
        <begin position="370"/>
        <end position="386"/>
    </location>
</feature>
<name>A0A6A6X523_9PLEO</name>
<feature type="region of interest" description="Disordered" evidence="6">
    <location>
        <begin position="1"/>
        <end position="164"/>
    </location>
</feature>
<dbReference type="InterPro" id="IPR031968">
    <property type="entry name" value="VASt"/>
</dbReference>
<dbReference type="Pfam" id="PF16016">
    <property type="entry name" value="VASt"/>
    <property type="match status" value="1"/>
</dbReference>
<feature type="compositionally biased region" description="Polar residues" evidence="6">
    <location>
        <begin position="189"/>
        <end position="207"/>
    </location>
</feature>
<evidence type="ECO:0000256" key="1">
    <source>
        <dbReference type="ARBA" id="ARBA00004167"/>
    </source>
</evidence>
<feature type="compositionally biased region" description="Acidic residues" evidence="6">
    <location>
        <begin position="784"/>
        <end position="799"/>
    </location>
</feature>
<dbReference type="GO" id="GO:0005739">
    <property type="term" value="C:mitochondrion"/>
    <property type="evidence" value="ECO:0007669"/>
    <property type="project" value="TreeGrafter"/>
</dbReference>
<organism evidence="8 9">
    <name type="scientific">Melanomma pulvis-pyrius CBS 109.77</name>
    <dbReference type="NCBI Taxonomy" id="1314802"/>
    <lineage>
        <taxon>Eukaryota</taxon>
        <taxon>Fungi</taxon>
        <taxon>Dikarya</taxon>
        <taxon>Ascomycota</taxon>
        <taxon>Pezizomycotina</taxon>
        <taxon>Dothideomycetes</taxon>
        <taxon>Pleosporomycetidae</taxon>
        <taxon>Pleosporales</taxon>
        <taxon>Melanommataceae</taxon>
        <taxon>Melanomma</taxon>
    </lineage>
</organism>
<dbReference type="PROSITE" id="PS51778">
    <property type="entry name" value="VAST"/>
    <property type="match status" value="1"/>
</dbReference>
<keyword evidence="4" id="KW-1133">Transmembrane helix</keyword>
<reference evidence="8" key="1">
    <citation type="journal article" date="2020" name="Stud. Mycol.">
        <title>101 Dothideomycetes genomes: a test case for predicting lifestyles and emergence of pathogens.</title>
        <authorList>
            <person name="Haridas S."/>
            <person name="Albert R."/>
            <person name="Binder M."/>
            <person name="Bloem J."/>
            <person name="Labutti K."/>
            <person name="Salamov A."/>
            <person name="Andreopoulos B."/>
            <person name="Baker S."/>
            <person name="Barry K."/>
            <person name="Bills G."/>
            <person name="Bluhm B."/>
            <person name="Cannon C."/>
            <person name="Castanera R."/>
            <person name="Culley D."/>
            <person name="Daum C."/>
            <person name="Ezra D."/>
            <person name="Gonzalez J."/>
            <person name="Henrissat B."/>
            <person name="Kuo A."/>
            <person name="Liang C."/>
            <person name="Lipzen A."/>
            <person name="Lutzoni F."/>
            <person name="Magnuson J."/>
            <person name="Mondo S."/>
            <person name="Nolan M."/>
            <person name="Ohm R."/>
            <person name="Pangilinan J."/>
            <person name="Park H.-J."/>
            <person name="Ramirez L."/>
            <person name="Alfaro M."/>
            <person name="Sun H."/>
            <person name="Tritt A."/>
            <person name="Yoshinaga Y."/>
            <person name="Zwiers L.-H."/>
            <person name="Turgeon B."/>
            <person name="Goodwin S."/>
            <person name="Spatafora J."/>
            <person name="Crous P."/>
            <person name="Grigoriev I."/>
        </authorList>
    </citation>
    <scope>NUCLEOTIDE SEQUENCE</scope>
    <source>
        <strain evidence="8">CBS 109.77</strain>
    </source>
</reference>
<dbReference type="GO" id="GO:0140268">
    <property type="term" value="C:endoplasmic reticulum-plasma membrane contact site"/>
    <property type="evidence" value="ECO:0007669"/>
    <property type="project" value="TreeGrafter"/>
</dbReference>
<protein>
    <recommendedName>
        <fullName evidence="7">VASt domain-containing protein</fullName>
    </recommendedName>
</protein>
<dbReference type="GO" id="GO:0005886">
    <property type="term" value="C:plasma membrane"/>
    <property type="evidence" value="ECO:0007669"/>
    <property type="project" value="TreeGrafter"/>
</dbReference>
<feature type="region of interest" description="Disordered" evidence="6">
    <location>
        <begin position="269"/>
        <end position="411"/>
    </location>
</feature>
<dbReference type="AlphaFoldDB" id="A0A6A6X523"/>
<feature type="region of interest" description="Disordered" evidence="6">
    <location>
        <begin position="762"/>
        <end position="824"/>
    </location>
</feature>
<dbReference type="CDD" id="cd13220">
    <property type="entry name" value="PH-GRAM_GRAMDC"/>
    <property type="match status" value="1"/>
</dbReference>
<dbReference type="Gene3D" id="2.30.29.30">
    <property type="entry name" value="Pleckstrin-homology domain (PH domain)/Phosphotyrosine-binding domain (PTB)"/>
    <property type="match status" value="1"/>
</dbReference>
<dbReference type="OrthoDB" id="2162691at2759"/>
<dbReference type="Proteomes" id="UP000799757">
    <property type="component" value="Unassembled WGS sequence"/>
</dbReference>
<gene>
    <name evidence="8" type="ORF">K505DRAFT_249414</name>
</gene>
<evidence type="ECO:0000256" key="5">
    <source>
        <dbReference type="ARBA" id="ARBA00023136"/>
    </source>
</evidence>
<keyword evidence="9" id="KW-1185">Reference proteome</keyword>
<dbReference type="EMBL" id="MU002030">
    <property type="protein sequence ID" value="KAF2791243.1"/>
    <property type="molecule type" value="Genomic_DNA"/>
</dbReference>
<feature type="compositionally biased region" description="Polar residues" evidence="6">
    <location>
        <begin position="332"/>
        <end position="341"/>
    </location>
</feature>
<evidence type="ECO:0000313" key="8">
    <source>
        <dbReference type="EMBL" id="KAF2791243.1"/>
    </source>
</evidence>
<evidence type="ECO:0000256" key="2">
    <source>
        <dbReference type="ARBA" id="ARBA00006582"/>
    </source>
</evidence>
<evidence type="ECO:0000256" key="3">
    <source>
        <dbReference type="ARBA" id="ARBA00022692"/>
    </source>
</evidence>
<feature type="domain" description="VASt" evidence="7">
    <location>
        <begin position="876"/>
        <end position="1048"/>
    </location>
</feature>
<accession>A0A6A6X523</accession>
<dbReference type="Pfam" id="PF02893">
    <property type="entry name" value="GRAM"/>
    <property type="match status" value="1"/>
</dbReference>
<dbReference type="PANTHER" id="PTHR23319:SF4">
    <property type="entry name" value="GRAM DOMAIN CONTAINING 1B, ISOFORM E"/>
    <property type="match status" value="1"/>
</dbReference>
<feature type="compositionally biased region" description="Polar residues" evidence="6">
    <location>
        <begin position="430"/>
        <end position="445"/>
    </location>
</feature>
<comment type="similarity">
    <text evidence="2">Belongs to the YSP2 family.</text>
</comment>
<dbReference type="GO" id="GO:0032366">
    <property type="term" value="P:intracellular sterol transport"/>
    <property type="evidence" value="ECO:0007669"/>
    <property type="project" value="TreeGrafter"/>
</dbReference>
<evidence type="ECO:0000256" key="6">
    <source>
        <dbReference type="SAM" id="MobiDB-lite"/>
    </source>
</evidence>
<feature type="region of interest" description="Disordered" evidence="6">
    <location>
        <begin position="430"/>
        <end position="453"/>
    </location>
</feature>
<dbReference type="PANTHER" id="PTHR23319">
    <property type="entry name" value="GRAM DOMAIN CONTAINING 1B, ISOFORM E"/>
    <property type="match status" value="1"/>
</dbReference>
<dbReference type="GO" id="GO:0005789">
    <property type="term" value="C:endoplasmic reticulum membrane"/>
    <property type="evidence" value="ECO:0007669"/>
    <property type="project" value="TreeGrafter"/>
</dbReference>
<feature type="compositionally biased region" description="Low complexity" evidence="6">
    <location>
        <begin position="36"/>
        <end position="45"/>
    </location>
</feature>
<feature type="region of interest" description="Disordered" evidence="6">
    <location>
        <begin position="544"/>
        <end position="602"/>
    </location>
</feature>
<feature type="compositionally biased region" description="Low complexity" evidence="6">
    <location>
        <begin position="574"/>
        <end position="586"/>
    </location>
</feature>
<feature type="region of interest" description="Disordered" evidence="6">
    <location>
        <begin position="1047"/>
        <end position="1080"/>
    </location>
</feature>